<comment type="similarity">
    <text evidence="2 17">Belongs to the succinate dehydrogenase/fumarate reductase iron-sulfur protein family.</text>
</comment>
<dbReference type="GO" id="GO:0051537">
    <property type="term" value="F:2 iron, 2 sulfur cluster binding"/>
    <property type="evidence" value="ECO:0007669"/>
    <property type="project" value="UniProtKB-KW"/>
</dbReference>
<dbReference type="PANTHER" id="PTHR11921:SF29">
    <property type="entry name" value="SUCCINATE DEHYDROGENASE [UBIQUINONE] IRON-SULFUR SUBUNIT, MITOCHONDRIAL"/>
    <property type="match status" value="1"/>
</dbReference>
<dbReference type="Pfam" id="PF13085">
    <property type="entry name" value="Fer2_3"/>
    <property type="match status" value="1"/>
</dbReference>
<evidence type="ECO:0000256" key="17">
    <source>
        <dbReference type="RuleBase" id="RU361237"/>
    </source>
</evidence>
<evidence type="ECO:0000313" key="20">
    <source>
        <dbReference type="EMBL" id="PYD46854.1"/>
    </source>
</evidence>
<gene>
    <name evidence="20" type="ORF">C3920_12695</name>
    <name evidence="21" type="ORF">CFR71_05290</name>
</gene>
<dbReference type="InterPro" id="IPR025192">
    <property type="entry name" value="Succ_DH/fum_Rdtase_N"/>
</dbReference>
<sequence>MVEFRLPRNSTVGKGRIFTAPAGAKNVKSFRIYRWSPDNNDNPVIDTYEIDLDHIGPMVLDALIHIKNDIDPTLTFRRSCREGICGSCAMNIAGENTLACLKPIRDLDGDVAIYPLPHMPIVKDLVPDLDGAYAQLRSIDPWLKSDTLPPPDGERLQSIEERAELDGMWECILCFCCSTSCPSYWWNGDRYLGPATLLAAYRWIADSRDEYAGARLDALEDPMKLYACRTIMNCTQTCPKGLNPAKAIGRLKELQLERKG</sequence>
<comment type="caution">
    <text evidence="21">The sequence shown here is derived from an EMBL/GenBank/DDBJ whole genome shotgun (WGS) entry which is preliminary data.</text>
</comment>
<evidence type="ECO:0000256" key="16">
    <source>
        <dbReference type="ARBA" id="ARBA00049220"/>
    </source>
</evidence>
<protein>
    <recommendedName>
        <fullName evidence="5 17">Succinate dehydrogenase iron-sulfur subunit</fullName>
        <ecNumber evidence="4 17">1.3.5.1</ecNumber>
    </recommendedName>
</protein>
<evidence type="ECO:0000256" key="4">
    <source>
        <dbReference type="ARBA" id="ARBA00012792"/>
    </source>
</evidence>
<evidence type="ECO:0000256" key="9">
    <source>
        <dbReference type="ARBA" id="ARBA00022714"/>
    </source>
</evidence>
<evidence type="ECO:0000256" key="13">
    <source>
        <dbReference type="ARBA" id="ARBA00023004"/>
    </source>
</evidence>
<reference evidence="20 23" key="2">
    <citation type="submission" date="2018-02" db="EMBL/GenBank/DDBJ databases">
        <authorList>
            <person name="Skraban J."/>
            <person name="Trcek J."/>
        </authorList>
    </citation>
    <scope>NUCLEOTIDE SEQUENCE [LARGE SCALE GENOMIC DNA]</scope>
    <source>
        <strain evidence="20 23">AV446</strain>
    </source>
</reference>
<keyword evidence="15 17" id="KW-0003">3Fe-4S</keyword>
<comment type="catalytic activity">
    <reaction evidence="16 17">
        <text>a quinone + succinate = fumarate + a quinol</text>
        <dbReference type="Rhea" id="RHEA:40523"/>
        <dbReference type="ChEBI" id="CHEBI:24646"/>
        <dbReference type="ChEBI" id="CHEBI:29806"/>
        <dbReference type="ChEBI" id="CHEBI:30031"/>
        <dbReference type="ChEBI" id="CHEBI:132124"/>
        <dbReference type="EC" id="1.3.5.1"/>
    </reaction>
</comment>
<dbReference type="Proteomes" id="UP000247609">
    <property type="component" value="Unassembled WGS sequence"/>
</dbReference>
<dbReference type="GO" id="GO:0046872">
    <property type="term" value="F:metal ion binding"/>
    <property type="evidence" value="ECO:0007669"/>
    <property type="project" value="UniProtKB-KW"/>
</dbReference>
<evidence type="ECO:0000256" key="14">
    <source>
        <dbReference type="ARBA" id="ARBA00023014"/>
    </source>
</evidence>
<keyword evidence="7 17" id="KW-0004">4Fe-4S</keyword>
<dbReference type="NCBIfam" id="NF004616">
    <property type="entry name" value="PRK05950.1"/>
    <property type="match status" value="1"/>
</dbReference>
<dbReference type="GO" id="GO:0051539">
    <property type="term" value="F:4 iron, 4 sulfur cluster binding"/>
    <property type="evidence" value="ECO:0007669"/>
    <property type="project" value="UniProtKB-KW"/>
</dbReference>
<dbReference type="AlphaFoldDB" id="A0A318QFZ1"/>
<dbReference type="InterPro" id="IPR036010">
    <property type="entry name" value="2Fe-2S_ferredoxin-like_sf"/>
</dbReference>
<evidence type="ECO:0000256" key="7">
    <source>
        <dbReference type="ARBA" id="ARBA00022485"/>
    </source>
</evidence>
<dbReference type="GO" id="GO:0008177">
    <property type="term" value="F:succinate dehydrogenase (quinone) activity"/>
    <property type="evidence" value="ECO:0007669"/>
    <property type="project" value="UniProtKB-EC"/>
</dbReference>
<evidence type="ECO:0000256" key="1">
    <source>
        <dbReference type="ARBA" id="ARBA00004894"/>
    </source>
</evidence>
<evidence type="ECO:0000256" key="6">
    <source>
        <dbReference type="ARBA" id="ARBA00022448"/>
    </source>
</evidence>
<dbReference type="InterPro" id="IPR050573">
    <property type="entry name" value="SDH/FRD_Iron-Sulfur"/>
</dbReference>
<dbReference type="PROSITE" id="PS51379">
    <property type="entry name" value="4FE4S_FER_2"/>
    <property type="match status" value="1"/>
</dbReference>
<evidence type="ECO:0000313" key="21">
    <source>
        <dbReference type="EMBL" id="PYD76258.1"/>
    </source>
</evidence>
<evidence type="ECO:0000256" key="5">
    <source>
        <dbReference type="ARBA" id="ARBA00022131"/>
    </source>
</evidence>
<dbReference type="RefSeq" id="WP_110528118.1">
    <property type="nucleotide sequence ID" value="NZ_JAHRDT010000007.1"/>
</dbReference>
<dbReference type="SUPFAM" id="SSF46548">
    <property type="entry name" value="alpha-helical ferredoxin"/>
    <property type="match status" value="1"/>
</dbReference>
<feature type="domain" description="4Fe-4S ferredoxin-type" evidence="19">
    <location>
        <begin position="161"/>
        <end position="191"/>
    </location>
</feature>
<dbReference type="FunFam" id="1.10.1060.10:FF:000001">
    <property type="entry name" value="Succinate dehydrogenase iron-sulfur subunit SdhB"/>
    <property type="match status" value="1"/>
</dbReference>
<evidence type="ECO:0000259" key="19">
    <source>
        <dbReference type="PROSITE" id="PS51379"/>
    </source>
</evidence>
<comment type="subunit">
    <text evidence="3">Part of an enzyme complex containing four subunits: a flavoprotein, an iron-sulfur, cytochrome b-556, and a hydrophobic anchor protein.</text>
</comment>
<dbReference type="InterPro" id="IPR004489">
    <property type="entry name" value="Succ_DH/fum_Rdtase_Fe-S"/>
</dbReference>
<dbReference type="InterPro" id="IPR012675">
    <property type="entry name" value="Beta-grasp_dom_sf"/>
</dbReference>
<comment type="cofactor">
    <cofactor evidence="17">
        <name>[4Fe-4S] cluster</name>
        <dbReference type="ChEBI" id="CHEBI:49883"/>
    </cofactor>
    <text evidence="17">Binds 1 [4Fe-4S] cluster.</text>
</comment>
<dbReference type="GO" id="GO:0006099">
    <property type="term" value="P:tricarboxylic acid cycle"/>
    <property type="evidence" value="ECO:0007669"/>
    <property type="project" value="UniProtKB-UniPathway"/>
</dbReference>
<evidence type="ECO:0000256" key="8">
    <source>
        <dbReference type="ARBA" id="ARBA00022532"/>
    </source>
</evidence>
<dbReference type="FunFam" id="3.10.20.30:FF:000007">
    <property type="entry name" value="Succinate dehydrogenase [ubiquinone] iron-sulfur subunit, mitochondrial"/>
    <property type="match status" value="1"/>
</dbReference>
<feature type="domain" description="2Fe-2S ferredoxin-type" evidence="18">
    <location>
        <begin position="30"/>
        <end position="119"/>
    </location>
</feature>
<evidence type="ECO:0000256" key="11">
    <source>
        <dbReference type="ARBA" id="ARBA00022982"/>
    </source>
</evidence>
<keyword evidence="12" id="KW-0560">Oxidoreductase</keyword>
<keyword evidence="14 17" id="KW-0411">Iron-sulfur</keyword>
<evidence type="ECO:0000256" key="12">
    <source>
        <dbReference type="ARBA" id="ARBA00023002"/>
    </source>
</evidence>
<dbReference type="EC" id="1.3.5.1" evidence="4 17"/>
<dbReference type="SUPFAM" id="SSF54292">
    <property type="entry name" value="2Fe-2S ferredoxin-like"/>
    <property type="match status" value="1"/>
</dbReference>
<dbReference type="InterPro" id="IPR017900">
    <property type="entry name" value="4Fe4S_Fe_S_CS"/>
</dbReference>
<evidence type="ECO:0000256" key="2">
    <source>
        <dbReference type="ARBA" id="ARBA00009433"/>
    </source>
</evidence>
<keyword evidence="11" id="KW-0249">Electron transport</keyword>
<dbReference type="GO" id="GO:0022904">
    <property type="term" value="P:respiratory electron transport chain"/>
    <property type="evidence" value="ECO:0007669"/>
    <property type="project" value="TreeGrafter"/>
</dbReference>
<keyword evidence="23" id="KW-1185">Reference proteome</keyword>
<comment type="cofactor">
    <cofactor evidence="17">
        <name>[3Fe-4S] cluster</name>
        <dbReference type="ChEBI" id="CHEBI:21137"/>
    </cofactor>
    <text evidence="17">Binds 1 [3Fe-4S] cluster.</text>
</comment>
<evidence type="ECO:0000256" key="15">
    <source>
        <dbReference type="ARBA" id="ARBA00023291"/>
    </source>
</evidence>
<evidence type="ECO:0000259" key="18">
    <source>
        <dbReference type="PROSITE" id="PS51085"/>
    </source>
</evidence>
<dbReference type="GO" id="GO:0051538">
    <property type="term" value="F:3 iron, 4 sulfur cluster binding"/>
    <property type="evidence" value="ECO:0007669"/>
    <property type="project" value="UniProtKB-KW"/>
</dbReference>
<dbReference type="PROSITE" id="PS00198">
    <property type="entry name" value="4FE4S_FER_1"/>
    <property type="match status" value="1"/>
</dbReference>
<dbReference type="InterPro" id="IPR006058">
    <property type="entry name" value="2Fe2S_fd_BS"/>
</dbReference>
<dbReference type="Proteomes" id="UP000248116">
    <property type="component" value="Unassembled WGS sequence"/>
</dbReference>
<comment type="pathway">
    <text evidence="1">Carbohydrate metabolism; tricarboxylic acid cycle; fumarate from succinate (bacterial route): step 1/1.</text>
</comment>
<proteinExistence type="inferred from homology"/>
<comment type="cofactor">
    <cofactor evidence="17">
        <name>[2Fe-2S] cluster</name>
        <dbReference type="ChEBI" id="CHEBI:190135"/>
    </cofactor>
    <text evidence="17">Binds 1 [2Fe-2S] cluster.</text>
</comment>
<dbReference type="PANTHER" id="PTHR11921">
    <property type="entry name" value="SUCCINATE DEHYDROGENASE IRON-SULFUR PROTEIN"/>
    <property type="match status" value="1"/>
</dbReference>
<evidence type="ECO:0000313" key="23">
    <source>
        <dbReference type="Proteomes" id="UP000248116"/>
    </source>
</evidence>
<evidence type="ECO:0000256" key="10">
    <source>
        <dbReference type="ARBA" id="ARBA00022723"/>
    </source>
</evidence>
<dbReference type="Gene3D" id="3.10.20.30">
    <property type="match status" value="1"/>
</dbReference>
<evidence type="ECO:0000313" key="22">
    <source>
        <dbReference type="Proteomes" id="UP000247609"/>
    </source>
</evidence>
<dbReference type="UniPathway" id="UPA00223">
    <property type="reaction ID" value="UER01005"/>
</dbReference>
<dbReference type="Gene3D" id="1.10.1060.10">
    <property type="entry name" value="Alpha-helical ferredoxin"/>
    <property type="match status" value="1"/>
</dbReference>
<evidence type="ECO:0000256" key="3">
    <source>
        <dbReference type="ARBA" id="ARBA00011294"/>
    </source>
</evidence>
<keyword evidence="6" id="KW-0813">Transport</keyword>
<name>A0A318QFZ1_9PROT</name>
<dbReference type="Pfam" id="PF13534">
    <property type="entry name" value="Fer4_17"/>
    <property type="match status" value="1"/>
</dbReference>
<dbReference type="InterPro" id="IPR017896">
    <property type="entry name" value="4Fe4S_Fe-S-bd"/>
</dbReference>
<dbReference type="PROSITE" id="PS51085">
    <property type="entry name" value="2FE2S_FER_2"/>
    <property type="match status" value="1"/>
</dbReference>
<keyword evidence="9 17" id="KW-0001">2Fe-2S</keyword>
<dbReference type="NCBIfam" id="TIGR00384">
    <property type="entry name" value="dhsB"/>
    <property type="match status" value="1"/>
</dbReference>
<dbReference type="GO" id="GO:0009055">
    <property type="term" value="F:electron transfer activity"/>
    <property type="evidence" value="ECO:0007669"/>
    <property type="project" value="InterPro"/>
</dbReference>
<dbReference type="InterPro" id="IPR001041">
    <property type="entry name" value="2Fe-2S_ferredoxin-type"/>
</dbReference>
<keyword evidence="13 17" id="KW-0408">Iron</keyword>
<accession>A0A318QFZ1</accession>
<dbReference type="EMBL" id="NOXG01000003">
    <property type="protein sequence ID" value="PYD76258.1"/>
    <property type="molecule type" value="Genomic_DNA"/>
</dbReference>
<dbReference type="PROSITE" id="PS00197">
    <property type="entry name" value="2FE2S_FER_1"/>
    <property type="match status" value="1"/>
</dbReference>
<keyword evidence="8" id="KW-0816">Tricarboxylic acid cycle</keyword>
<dbReference type="EMBL" id="PRCW01000106">
    <property type="protein sequence ID" value="PYD46854.1"/>
    <property type="molecule type" value="Genomic_DNA"/>
</dbReference>
<dbReference type="InterPro" id="IPR009051">
    <property type="entry name" value="Helical_ferredxn"/>
</dbReference>
<keyword evidence="10 17" id="KW-0479">Metal-binding</keyword>
<organism evidence="21 22">
    <name type="scientific">Novacetimonas pomaceti</name>
    <dbReference type="NCBI Taxonomy" id="2021998"/>
    <lineage>
        <taxon>Bacteria</taxon>
        <taxon>Pseudomonadati</taxon>
        <taxon>Pseudomonadota</taxon>
        <taxon>Alphaproteobacteria</taxon>
        <taxon>Acetobacterales</taxon>
        <taxon>Acetobacteraceae</taxon>
        <taxon>Novacetimonas</taxon>
    </lineage>
</organism>
<reference evidence="21 22" key="1">
    <citation type="submission" date="2017-07" db="EMBL/GenBank/DDBJ databases">
        <title>A draft genome sequence of Komagataeibacter sp. T5K1.</title>
        <authorList>
            <person name="Skraban J."/>
            <person name="Cleenwerck I."/>
            <person name="Vandamme P."/>
            <person name="Trcek J."/>
        </authorList>
    </citation>
    <scope>NUCLEOTIDE SEQUENCE [LARGE SCALE GENOMIC DNA]</scope>
    <source>
        <strain evidence="21 22">T5K1</strain>
    </source>
</reference>